<evidence type="ECO:0000256" key="11">
    <source>
        <dbReference type="SAM" id="MobiDB-lite"/>
    </source>
</evidence>
<keyword evidence="4" id="KW-0963">Cytoplasm</keyword>
<reference evidence="15" key="1">
    <citation type="journal article" date="2020" name="bioRxiv">
        <title>Comparative genomics of Chlamydomonas.</title>
        <authorList>
            <person name="Craig R.J."/>
            <person name="Hasan A.R."/>
            <person name="Ness R.W."/>
            <person name="Keightley P.D."/>
        </authorList>
    </citation>
    <scope>NUCLEOTIDE SEQUENCE</scope>
    <source>
        <strain evidence="15">SAG 7.73</strain>
    </source>
</reference>
<keyword evidence="6" id="KW-0547">Nucleotide-binding</keyword>
<feature type="region of interest" description="Disordered" evidence="11">
    <location>
        <begin position="109"/>
        <end position="134"/>
    </location>
</feature>
<organism evidence="15 16">
    <name type="scientific">Chlamydomonas incerta</name>
    <dbReference type="NCBI Taxonomy" id="51695"/>
    <lineage>
        <taxon>Eukaryota</taxon>
        <taxon>Viridiplantae</taxon>
        <taxon>Chlorophyta</taxon>
        <taxon>core chlorophytes</taxon>
        <taxon>Chlorophyceae</taxon>
        <taxon>CS clade</taxon>
        <taxon>Chlamydomonadales</taxon>
        <taxon>Chlamydomonadaceae</taxon>
        <taxon>Chlamydomonas</taxon>
    </lineage>
</organism>
<feature type="compositionally biased region" description="Low complexity" evidence="11">
    <location>
        <begin position="1273"/>
        <end position="1307"/>
    </location>
</feature>
<evidence type="ECO:0000256" key="12">
    <source>
        <dbReference type="SAM" id="Phobius"/>
    </source>
</evidence>
<dbReference type="InterPro" id="IPR027417">
    <property type="entry name" value="P-loop_NTPase"/>
</dbReference>
<dbReference type="PANTHER" id="PTHR24221">
    <property type="entry name" value="ATP-BINDING CASSETTE SUB-FAMILY B"/>
    <property type="match status" value="1"/>
</dbReference>
<dbReference type="SMART" id="SM00382">
    <property type="entry name" value="AAA"/>
    <property type="match status" value="1"/>
</dbReference>
<dbReference type="InterPro" id="IPR005398">
    <property type="entry name" value="Tubby_N"/>
</dbReference>
<keyword evidence="16" id="KW-1185">Reference proteome</keyword>
<feature type="domain" description="ABC transmembrane type-1" evidence="14">
    <location>
        <begin position="291"/>
        <end position="523"/>
    </location>
</feature>
<dbReference type="PANTHER" id="PTHR24221:SF654">
    <property type="entry name" value="ATP-BINDING CASSETTE SUB-FAMILY B MEMBER 6"/>
    <property type="match status" value="1"/>
</dbReference>
<protein>
    <submittedName>
        <fullName evidence="15">Uncharacterized protein</fullName>
    </submittedName>
</protein>
<feature type="transmembrane region" description="Helical" evidence="12">
    <location>
        <begin position="264"/>
        <end position="283"/>
    </location>
</feature>
<keyword evidence="3" id="KW-0813">Transport</keyword>
<dbReference type="InterPro" id="IPR003439">
    <property type="entry name" value="ABC_transporter-like_ATP-bd"/>
</dbReference>
<evidence type="ECO:0000256" key="6">
    <source>
        <dbReference type="ARBA" id="ARBA00022741"/>
    </source>
</evidence>
<feature type="transmembrane region" description="Helical" evidence="12">
    <location>
        <begin position="6"/>
        <end position="25"/>
    </location>
</feature>
<evidence type="ECO:0000256" key="8">
    <source>
        <dbReference type="ARBA" id="ARBA00022989"/>
    </source>
</evidence>
<proteinExistence type="inferred from homology"/>
<feature type="compositionally biased region" description="Basic and acidic residues" evidence="11">
    <location>
        <begin position="1003"/>
        <end position="1014"/>
    </location>
</feature>
<feature type="region of interest" description="Disordered" evidence="11">
    <location>
        <begin position="1355"/>
        <end position="1503"/>
    </location>
</feature>
<feature type="compositionally biased region" description="Low complexity" evidence="11">
    <location>
        <begin position="1448"/>
        <end position="1458"/>
    </location>
</feature>
<dbReference type="InterPro" id="IPR039421">
    <property type="entry name" value="Type_1_exporter"/>
</dbReference>
<keyword evidence="7" id="KW-0067">ATP-binding</keyword>
<dbReference type="GO" id="GO:0140359">
    <property type="term" value="F:ABC-type transporter activity"/>
    <property type="evidence" value="ECO:0007669"/>
    <property type="project" value="InterPro"/>
</dbReference>
<feature type="transmembrane region" description="Helical" evidence="12">
    <location>
        <begin position="458"/>
        <end position="477"/>
    </location>
</feature>
<dbReference type="GO" id="GO:0005524">
    <property type="term" value="F:ATP binding"/>
    <property type="evidence" value="ECO:0007669"/>
    <property type="project" value="UniProtKB-KW"/>
</dbReference>
<dbReference type="InterPro" id="IPR003593">
    <property type="entry name" value="AAA+_ATPase"/>
</dbReference>
<feature type="compositionally biased region" description="Low complexity" evidence="11">
    <location>
        <begin position="1140"/>
        <end position="1153"/>
    </location>
</feature>
<feature type="compositionally biased region" description="Gly residues" evidence="11">
    <location>
        <begin position="1308"/>
        <end position="1322"/>
    </location>
</feature>
<feature type="compositionally biased region" description="Gly residues" evidence="11">
    <location>
        <begin position="811"/>
        <end position="831"/>
    </location>
</feature>
<evidence type="ECO:0000313" key="16">
    <source>
        <dbReference type="Proteomes" id="UP000650467"/>
    </source>
</evidence>
<dbReference type="PROSITE" id="PS50929">
    <property type="entry name" value="ABC_TM1F"/>
    <property type="match status" value="1"/>
</dbReference>
<dbReference type="OrthoDB" id="6500128at2759"/>
<keyword evidence="5 12" id="KW-0812">Transmembrane</keyword>
<feature type="region of interest" description="Disordered" evidence="11">
    <location>
        <begin position="811"/>
        <end position="863"/>
    </location>
</feature>
<evidence type="ECO:0000259" key="13">
    <source>
        <dbReference type="PROSITE" id="PS50893"/>
    </source>
</evidence>
<evidence type="ECO:0000256" key="7">
    <source>
        <dbReference type="ARBA" id="ARBA00022840"/>
    </source>
</evidence>
<feature type="transmembrane region" description="Helical" evidence="12">
    <location>
        <begin position="32"/>
        <end position="50"/>
    </location>
</feature>
<dbReference type="SUPFAM" id="SSF90123">
    <property type="entry name" value="ABC transporter transmembrane region"/>
    <property type="match status" value="1"/>
</dbReference>
<dbReference type="Proteomes" id="UP000650467">
    <property type="component" value="Unassembled WGS sequence"/>
</dbReference>
<dbReference type="Pfam" id="PF00005">
    <property type="entry name" value="ABC_tran"/>
    <property type="match status" value="1"/>
</dbReference>
<keyword evidence="8 12" id="KW-1133">Transmembrane helix</keyword>
<evidence type="ECO:0000256" key="5">
    <source>
        <dbReference type="ARBA" id="ARBA00022692"/>
    </source>
</evidence>
<feature type="region of interest" description="Disordered" evidence="11">
    <location>
        <begin position="1117"/>
        <end position="1166"/>
    </location>
</feature>
<feature type="region of interest" description="Disordered" evidence="11">
    <location>
        <begin position="1193"/>
        <end position="1212"/>
    </location>
</feature>
<feature type="compositionally biased region" description="Low complexity" evidence="11">
    <location>
        <begin position="850"/>
        <end position="863"/>
    </location>
</feature>
<sequence>MAAYDAQLAATTILYAITVVAMLAVWRRLAGVALLPVVLASLATVALQMAADTLHDITPDFAKEDRIVSVSLHTVQLGLVLFVCMAEALYGHMASLPLGELEEPLFNQTEKEKAKEQGKRAKAAQQGRTPASRAQRTARAFRYVWPESRPLQLRLVACFVLVLGERCVNLAVPVLYKHMVDDLGSAAAAMADNGAAAAASGGAGGAGWGGWGAGGARAGALSEATRALLRAAAAAAGAGAEGAGEANGTLLAAAHGLLKAAQGVTFWSVFYPWVFAYLGFYFLRGGSGMEGLLANMRDLIWIPITQAAFRRISLDVFGHLLDLDHAFHLHRKTGQIMRILDRGTSSIQDTVSIVLFNVIPQLIDIVVACTYLAFKMQPWAAVIVFVTVASYVPLTVIITERRGVIRKRMNALDNAREGRATDMLLNYETVKYFCNERFELAGYDNATRQYQAAEYWQMAFLAMLSITQASVVWLGLASGMVVCVRGVVRSSLTVGDAVLFVTMMNQLYVPLTFFGSYYRQVQKALIDMENMFELLDTTPGVQDPPTPRRLVVSAGRVDFDHVVFGYNPTSTPVLKGVTFAVPGGKTLAVVGATGSGKSTILRLLLRFYDPQSGRVLIDSQDIRWVTQESLRRAVAVVPQDTVMFNDTVLYNIRYGRTDATDEEVHEAAGVAHIHNSIATNFKKGYATRVGERGLRLSGGEKQRVAFARAVLKRPAVLILDEATSALDSLTELAIQSSLQTLRARCTTVIVAHRLSTIMDADLILVLDRGEVAQCGGHSELMEEGGLYAAMWSRQQDTAGYTTPVLSTGGGQLASAGGSGGAPGVIVTGGGRASDPSGGAPPERHPPILVGASSSGTGMSAAAPPYPRSAVAAAAGAYGLHPAHHHPPLHPHPQPSASAAARLGLAVGGAAGGAAAGLAGGLAAGGIAGGRAGGGAGVGLAGGPAASAPSTTGRMPRVPSRLMRRAFMSEEMSESGDQSVDISRNPTPRRARVLVEDEADEMLYEDREPEDREGGADTPAGVASPDRTKAGAGGGGAGGSRAVSGGSGPPRARSAGSAGIDIENGGSGGGGVHFGRGVLGGGGSPVLPATIPELAAVVTAAAAAAAAAAAVAAQPQPQLAESPSGNGSMLSHGPVGHHRPAAAAQPAAAEAAAAAPPPPPLHSRPQLERLGSDVGVDEVGGMAERLVEAVAHPDAHAPPPASAAGAADGPAASDAAPGVLTALRVSRAASGRDSPASRSSPAKTSSPNTPGSPSPPPAPPSRDAFGSPLPPSVLPGARQAAAGAQQQLPAGAALSPAPNSPVVGSPGSFSGGGGGGGIPGSSGGSFSSVAARALMMSHEEQEKRLVQQRELFLREALGKASGSGSPRGRGSGSASPAHAAGSGGSAARGGPASPAGLKQRGAGGGGAGSDRARGSGGGAGAASSSTQQPPVPPLAADGGPSPAGGRGAGRSAAAAAAAALTTESVSSPKASDAARPGTGYDSPAGRRRSPDFSPVADLRIAPDD</sequence>
<dbReference type="PRINTS" id="PR01574">
    <property type="entry name" value="TUBBYPROTEIN"/>
</dbReference>
<feature type="domain" description="ABC transporter" evidence="13">
    <location>
        <begin position="557"/>
        <end position="793"/>
    </location>
</feature>
<dbReference type="CDD" id="cd18581">
    <property type="entry name" value="ABC_6TM_ABCB6"/>
    <property type="match status" value="1"/>
</dbReference>
<evidence type="ECO:0000256" key="4">
    <source>
        <dbReference type="ARBA" id="ARBA00022490"/>
    </source>
</evidence>
<dbReference type="GO" id="GO:0016020">
    <property type="term" value="C:membrane"/>
    <property type="evidence" value="ECO:0007669"/>
    <property type="project" value="UniProtKB-SubCell"/>
</dbReference>
<evidence type="ECO:0000259" key="14">
    <source>
        <dbReference type="PROSITE" id="PS50929"/>
    </source>
</evidence>
<dbReference type="InterPro" id="IPR017871">
    <property type="entry name" value="ABC_transporter-like_CS"/>
</dbReference>
<dbReference type="PROSITE" id="PS00211">
    <property type="entry name" value="ABC_TRANSPORTER_1"/>
    <property type="match status" value="1"/>
</dbReference>
<dbReference type="Pfam" id="PF00664">
    <property type="entry name" value="ABC_membrane"/>
    <property type="match status" value="1"/>
</dbReference>
<evidence type="ECO:0000256" key="10">
    <source>
        <dbReference type="ARBA" id="ARBA00024363"/>
    </source>
</evidence>
<accession>A0A835T762</accession>
<feature type="compositionally biased region" description="Polar residues" evidence="11">
    <location>
        <begin position="1117"/>
        <end position="1128"/>
    </location>
</feature>
<feature type="compositionally biased region" description="Pro residues" evidence="11">
    <location>
        <begin position="1249"/>
        <end position="1259"/>
    </location>
</feature>
<feature type="transmembrane region" description="Helical" evidence="12">
    <location>
        <begin position="379"/>
        <end position="399"/>
    </location>
</feature>
<dbReference type="EMBL" id="JAEHOC010000020">
    <property type="protein sequence ID" value="KAG2432831.1"/>
    <property type="molecule type" value="Genomic_DNA"/>
</dbReference>
<feature type="transmembrane region" description="Helical" evidence="12">
    <location>
        <begin position="351"/>
        <end position="373"/>
    </location>
</feature>
<dbReference type="FunFam" id="3.40.50.300:FF:000287">
    <property type="entry name" value="Multidrug ABC transporter ATP-binding protein"/>
    <property type="match status" value="1"/>
</dbReference>
<feature type="compositionally biased region" description="Polar residues" evidence="11">
    <location>
        <begin position="974"/>
        <end position="985"/>
    </location>
</feature>
<evidence type="ECO:0000256" key="3">
    <source>
        <dbReference type="ARBA" id="ARBA00022448"/>
    </source>
</evidence>
<comment type="similarity">
    <text evidence="10">Belongs to the ABC transporter superfamily. ABCB family. Heavy Metal importer (TC 3.A.1.210) subfamily.</text>
</comment>
<feature type="region of interest" description="Disordered" evidence="11">
    <location>
        <begin position="1225"/>
        <end position="1325"/>
    </location>
</feature>
<evidence type="ECO:0000256" key="2">
    <source>
        <dbReference type="ARBA" id="ARBA00004496"/>
    </source>
</evidence>
<feature type="compositionally biased region" description="Low complexity" evidence="11">
    <location>
        <begin position="1201"/>
        <end position="1212"/>
    </location>
</feature>
<comment type="caution">
    <text evidence="15">The sequence shown here is derived from an EMBL/GenBank/DDBJ whole genome shotgun (WGS) entry which is preliminary data.</text>
</comment>
<dbReference type="InterPro" id="IPR011527">
    <property type="entry name" value="ABC1_TM_dom"/>
</dbReference>
<dbReference type="Gene3D" id="3.40.50.300">
    <property type="entry name" value="P-loop containing nucleotide triphosphate hydrolases"/>
    <property type="match status" value="1"/>
</dbReference>
<dbReference type="GO" id="GO:0016887">
    <property type="term" value="F:ATP hydrolysis activity"/>
    <property type="evidence" value="ECO:0007669"/>
    <property type="project" value="InterPro"/>
</dbReference>
<dbReference type="PROSITE" id="PS50893">
    <property type="entry name" value="ABC_TRANSPORTER_2"/>
    <property type="match status" value="1"/>
</dbReference>
<dbReference type="SUPFAM" id="SSF52540">
    <property type="entry name" value="P-loop containing nucleoside triphosphate hydrolases"/>
    <property type="match status" value="1"/>
</dbReference>
<comment type="subcellular location">
    <subcellularLocation>
        <location evidence="2">Cytoplasm</location>
    </subcellularLocation>
    <subcellularLocation>
        <location evidence="1">Membrane</location>
        <topology evidence="1">Multi-pass membrane protein</topology>
    </subcellularLocation>
</comment>
<feature type="region of interest" description="Disordered" evidence="11">
    <location>
        <begin position="969"/>
        <end position="1063"/>
    </location>
</feature>
<gene>
    <name evidence="15" type="ORF">HXX76_008565</name>
</gene>
<evidence type="ECO:0000313" key="15">
    <source>
        <dbReference type="EMBL" id="KAG2432831.1"/>
    </source>
</evidence>
<evidence type="ECO:0000256" key="1">
    <source>
        <dbReference type="ARBA" id="ARBA00004141"/>
    </source>
</evidence>
<feature type="compositionally biased region" description="Basic and acidic residues" evidence="11">
    <location>
        <begin position="109"/>
        <end position="119"/>
    </location>
</feature>
<feature type="compositionally biased region" description="Gly residues" evidence="11">
    <location>
        <begin position="1400"/>
        <end position="1419"/>
    </location>
</feature>
<feature type="transmembrane region" description="Helical" evidence="12">
    <location>
        <begin position="70"/>
        <end position="90"/>
    </location>
</feature>
<name>A0A835T762_CHLIN</name>
<keyword evidence="9 12" id="KW-0472">Membrane</keyword>
<evidence type="ECO:0000256" key="9">
    <source>
        <dbReference type="ARBA" id="ARBA00023136"/>
    </source>
</evidence>
<dbReference type="Gene3D" id="1.20.1560.10">
    <property type="entry name" value="ABC transporter type 1, transmembrane domain"/>
    <property type="match status" value="1"/>
</dbReference>
<dbReference type="GO" id="GO:0005737">
    <property type="term" value="C:cytoplasm"/>
    <property type="evidence" value="ECO:0007669"/>
    <property type="project" value="UniProtKB-SubCell"/>
</dbReference>
<dbReference type="InterPro" id="IPR036640">
    <property type="entry name" value="ABC1_TM_sf"/>
</dbReference>